<gene>
    <name evidence="2" type="ORF">F0475_11035</name>
</gene>
<evidence type="ECO:0000313" key="2">
    <source>
        <dbReference type="EMBL" id="MUL28817.1"/>
    </source>
</evidence>
<keyword evidence="1" id="KW-0812">Transmembrane</keyword>
<accession>A0A7C9LEK1</accession>
<keyword evidence="1" id="KW-1133">Transmembrane helix</keyword>
<dbReference type="EMBL" id="VVIQ01000015">
    <property type="protein sequence ID" value="MUL28817.1"/>
    <property type="molecule type" value="Genomic_DNA"/>
</dbReference>
<comment type="caution">
    <text evidence="2">The sequence shown here is derived from an EMBL/GenBank/DDBJ whole genome shotgun (WGS) entry which is preliminary data.</text>
</comment>
<keyword evidence="3" id="KW-1185">Reference proteome</keyword>
<name>A0A7C9LEK1_9BACT</name>
<feature type="transmembrane region" description="Helical" evidence="1">
    <location>
        <begin position="67"/>
        <end position="91"/>
    </location>
</feature>
<reference evidence="2 3" key="1">
    <citation type="submission" date="2019-09" db="EMBL/GenBank/DDBJ databases">
        <title>Prevotella A2879 sp. nov., isolated from an abscess of a patient.</title>
        <authorList>
            <person name="Buhl M."/>
            <person name="Oberhettinger P."/>
        </authorList>
    </citation>
    <scope>NUCLEOTIDE SEQUENCE [LARGE SCALE GENOMIC DNA]</scope>
    <source>
        <strain evidence="2 3">A2879</strain>
    </source>
</reference>
<evidence type="ECO:0000256" key="1">
    <source>
        <dbReference type="SAM" id="Phobius"/>
    </source>
</evidence>
<dbReference type="RefSeq" id="WP_155716647.1">
    <property type="nucleotide sequence ID" value="NZ_VVIQ01000015.1"/>
</dbReference>
<proteinExistence type="predicted"/>
<evidence type="ECO:0000313" key="3">
    <source>
        <dbReference type="Proteomes" id="UP000482295"/>
    </source>
</evidence>
<feature type="transmembrane region" description="Helical" evidence="1">
    <location>
        <begin position="12"/>
        <end position="32"/>
    </location>
</feature>
<protein>
    <submittedName>
        <fullName evidence="2">Uncharacterized protein</fullName>
    </submittedName>
</protein>
<organism evidence="2 3">
    <name type="scientific">Prevotella vespertina</name>
    <dbReference type="NCBI Taxonomy" id="2608404"/>
    <lineage>
        <taxon>Bacteria</taxon>
        <taxon>Pseudomonadati</taxon>
        <taxon>Bacteroidota</taxon>
        <taxon>Bacteroidia</taxon>
        <taxon>Bacteroidales</taxon>
        <taxon>Prevotellaceae</taxon>
        <taxon>Prevotella</taxon>
    </lineage>
</organism>
<dbReference type="AlphaFoldDB" id="A0A7C9LEK1"/>
<feature type="transmembrane region" description="Helical" evidence="1">
    <location>
        <begin position="38"/>
        <end position="55"/>
    </location>
</feature>
<sequence>MYKKGLIKLLRYLLCIELLWLIVVWLSPWSFYPVITKFAQFTLPWLVLFFLIRFIRGRWEQNHEVLIGCLYSLLWVMVPVLFVIQIFYSWLLMSDSETTHVSYEDDKYRVTELYGFFTTNSDNVRIEEHWGPFYREVYYGDLYSAHTKTLKSKVAIQRFLEKQKKEGYAP</sequence>
<dbReference type="Proteomes" id="UP000482295">
    <property type="component" value="Unassembled WGS sequence"/>
</dbReference>
<keyword evidence="1" id="KW-0472">Membrane</keyword>